<dbReference type="InterPro" id="IPR003772">
    <property type="entry name" value="YceD"/>
</dbReference>
<dbReference type="Pfam" id="PF02620">
    <property type="entry name" value="YceD"/>
    <property type="match status" value="1"/>
</dbReference>
<evidence type="ECO:0000256" key="2">
    <source>
        <dbReference type="ARBA" id="ARBA00010740"/>
    </source>
</evidence>
<comment type="function">
    <text evidence="1">Plays a role in synthesis, processing and/or stability of 23S rRNA.</text>
</comment>
<evidence type="ECO:0000256" key="3">
    <source>
        <dbReference type="ARBA" id="ARBA00015716"/>
    </source>
</evidence>
<keyword evidence="8" id="KW-1185">Reference proteome</keyword>
<accession>A0ABU5DD94</accession>
<gene>
    <name evidence="7" type="ORF">SNE35_07010</name>
</gene>
<evidence type="ECO:0000256" key="5">
    <source>
        <dbReference type="ARBA" id="ARBA00031841"/>
    </source>
</evidence>
<protein>
    <recommendedName>
        <fullName evidence="3">Large ribosomal RNA subunit accumulation protein YceD</fullName>
    </recommendedName>
    <alternativeName>
        <fullName evidence="5">23S rRNA accumulation protein YceD</fullName>
    </alternativeName>
</protein>
<evidence type="ECO:0000313" key="7">
    <source>
        <dbReference type="EMBL" id="MDY0744248.1"/>
    </source>
</evidence>
<evidence type="ECO:0000313" key="8">
    <source>
        <dbReference type="Proteomes" id="UP001285263"/>
    </source>
</evidence>
<dbReference type="PANTHER" id="PTHR38099:SF1">
    <property type="entry name" value="LARGE RIBOSOMAL RNA SUBUNIT ACCUMULATION PROTEIN YCED"/>
    <property type="match status" value="1"/>
</dbReference>
<keyword evidence="4" id="KW-0690">Ribosome biogenesis</keyword>
<comment type="similarity">
    <text evidence="2">Belongs to the DUF177 domain family.</text>
</comment>
<organism evidence="7 8">
    <name type="scientific">Roseateles agri</name>
    <dbReference type="NCBI Taxonomy" id="3098619"/>
    <lineage>
        <taxon>Bacteria</taxon>
        <taxon>Pseudomonadati</taxon>
        <taxon>Pseudomonadota</taxon>
        <taxon>Betaproteobacteria</taxon>
        <taxon>Burkholderiales</taxon>
        <taxon>Sphaerotilaceae</taxon>
        <taxon>Roseateles</taxon>
    </lineage>
</organism>
<dbReference type="PANTHER" id="PTHR38099">
    <property type="entry name" value="LARGE RIBOSOMAL RNA SUBUNIT ACCUMULATION PROTEIN YCED"/>
    <property type="match status" value="1"/>
</dbReference>
<evidence type="ECO:0000256" key="1">
    <source>
        <dbReference type="ARBA" id="ARBA00002868"/>
    </source>
</evidence>
<feature type="region of interest" description="Disordered" evidence="6">
    <location>
        <begin position="149"/>
        <end position="174"/>
    </location>
</feature>
<dbReference type="RefSeq" id="WP_320422147.1">
    <property type="nucleotide sequence ID" value="NZ_JAXCLA010000002.1"/>
</dbReference>
<dbReference type="InterPro" id="IPR039255">
    <property type="entry name" value="YceD_bac"/>
</dbReference>
<sequence length="189" mass="21046">MKKRAFVPEKLDVENFIKDEASLEGEWPASDLARFAASAAPERPADGWPPVRWRLQGQLREQRRADPQLWLQVEASGGAWLTCQRCLQPVEERLDVSRWFQFVGSEDEAASLDAEAEEDVLALTRHLDARELIEDELLLALPLVPRHESCPEPLSAQGGGLAEDEGADEEQRPNPFAKLAALKKGGPTQ</sequence>
<evidence type="ECO:0000256" key="6">
    <source>
        <dbReference type="SAM" id="MobiDB-lite"/>
    </source>
</evidence>
<dbReference type="EMBL" id="JAXCLA010000002">
    <property type="protein sequence ID" value="MDY0744248.1"/>
    <property type="molecule type" value="Genomic_DNA"/>
</dbReference>
<evidence type="ECO:0000256" key="4">
    <source>
        <dbReference type="ARBA" id="ARBA00022517"/>
    </source>
</evidence>
<reference evidence="7 8" key="1">
    <citation type="submission" date="2023-11" db="EMBL/GenBank/DDBJ databases">
        <title>Paucibacter sp. nov., isolated from fresh soil in Korea.</title>
        <authorList>
            <person name="Le N.T.T."/>
        </authorList>
    </citation>
    <scope>NUCLEOTIDE SEQUENCE [LARGE SCALE GENOMIC DNA]</scope>
    <source>
        <strain evidence="7 8">R3-3</strain>
    </source>
</reference>
<proteinExistence type="inferred from homology"/>
<name>A0ABU5DD94_9BURK</name>
<dbReference type="Proteomes" id="UP001285263">
    <property type="component" value="Unassembled WGS sequence"/>
</dbReference>
<comment type="caution">
    <text evidence="7">The sequence shown here is derived from an EMBL/GenBank/DDBJ whole genome shotgun (WGS) entry which is preliminary data.</text>
</comment>